<dbReference type="PROSITE" id="PS51257">
    <property type="entry name" value="PROKAR_LIPOPROTEIN"/>
    <property type="match status" value="1"/>
</dbReference>
<evidence type="ECO:0008006" key="7">
    <source>
        <dbReference type="Google" id="ProtNLM"/>
    </source>
</evidence>
<evidence type="ECO:0000313" key="6">
    <source>
        <dbReference type="Proteomes" id="UP000235114"/>
    </source>
</evidence>
<dbReference type="EMBL" id="PGVA01000041">
    <property type="protein sequence ID" value="PLR81053.1"/>
    <property type="molecule type" value="Genomic_DNA"/>
</dbReference>
<feature type="chain" id="PRO_5014756196" description="Lipoprotein" evidence="2">
    <location>
        <begin position="26"/>
        <end position="174"/>
    </location>
</feature>
<name>A0A2N5GJ24_9BACI</name>
<dbReference type="EMBL" id="PGVD01000019">
    <property type="protein sequence ID" value="PLR98973.1"/>
    <property type="molecule type" value="Genomic_DNA"/>
</dbReference>
<protein>
    <recommendedName>
        <fullName evidence="7">Lipoprotein</fullName>
    </recommendedName>
</protein>
<reference evidence="3 5" key="1">
    <citation type="submission" date="2017-11" db="EMBL/GenBank/DDBJ databases">
        <title>Comparitive Functional Genomics of Dry Heat Resistant strains isolated from the Viking Spacecraft.</title>
        <authorList>
            <person name="Seuylemezian A."/>
            <person name="Cooper K."/>
            <person name="Vaishampayan P."/>
        </authorList>
    </citation>
    <scope>NUCLEOTIDE SEQUENCE [LARGE SCALE GENOMIC DNA]</scope>
    <source>
        <strain evidence="3 5">M4.6</strain>
    </source>
</reference>
<proteinExistence type="predicted"/>
<keyword evidence="2" id="KW-0732">Signal</keyword>
<dbReference type="AlphaFoldDB" id="A0A2N5GJ24"/>
<feature type="signal peptide" evidence="2">
    <location>
        <begin position="1"/>
        <end position="25"/>
    </location>
</feature>
<dbReference type="RefSeq" id="WP_101578425.1">
    <property type="nucleotide sequence ID" value="NZ_PGVA01000041.1"/>
</dbReference>
<comment type="caution">
    <text evidence="3">The sequence shown here is derived from an EMBL/GenBank/DDBJ whole genome shotgun (WGS) entry which is preliminary data.</text>
</comment>
<reference evidence="4 6" key="2">
    <citation type="submission" date="2017-12" db="EMBL/GenBank/DDBJ databases">
        <title>Comparative Functional Genomics of Dry Heat Resistant strains isolated from the Viking Spacecraft.</title>
        <authorList>
            <person name="Seuylemezian A."/>
            <person name="Cooper K."/>
            <person name="Vaishampayan P."/>
        </authorList>
    </citation>
    <scope>NUCLEOTIDE SEQUENCE [LARGE SCALE GENOMIC DNA]</scope>
    <source>
        <strain evidence="4 6">ATCC 29669</strain>
    </source>
</reference>
<accession>A0A2N5GJ24</accession>
<feature type="region of interest" description="Disordered" evidence="1">
    <location>
        <begin position="30"/>
        <end position="51"/>
    </location>
</feature>
<dbReference type="Proteomes" id="UP000234951">
    <property type="component" value="Unassembled WGS sequence"/>
</dbReference>
<evidence type="ECO:0000313" key="4">
    <source>
        <dbReference type="EMBL" id="PLR98973.1"/>
    </source>
</evidence>
<dbReference type="Proteomes" id="UP000235114">
    <property type="component" value="Unassembled WGS sequence"/>
</dbReference>
<evidence type="ECO:0000313" key="3">
    <source>
        <dbReference type="EMBL" id="PLR81053.1"/>
    </source>
</evidence>
<evidence type="ECO:0000256" key="1">
    <source>
        <dbReference type="SAM" id="MobiDB-lite"/>
    </source>
</evidence>
<evidence type="ECO:0000256" key="2">
    <source>
        <dbReference type="SAM" id="SignalP"/>
    </source>
</evidence>
<evidence type="ECO:0000313" key="5">
    <source>
        <dbReference type="Proteomes" id="UP000234951"/>
    </source>
</evidence>
<keyword evidence="6" id="KW-1185">Reference proteome</keyword>
<gene>
    <name evidence="3" type="ORF">CU635_16205</name>
    <name evidence="4" type="ORF">CVD25_06750</name>
</gene>
<organism evidence="3 5">
    <name type="scientific">Bacillus canaveralius</name>
    <dbReference type="NCBI Taxonomy" id="1403243"/>
    <lineage>
        <taxon>Bacteria</taxon>
        <taxon>Bacillati</taxon>
        <taxon>Bacillota</taxon>
        <taxon>Bacilli</taxon>
        <taxon>Bacillales</taxon>
        <taxon>Bacillaceae</taxon>
        <taxon>Bacillus</taxon>
    </lineage>
</organism>
<dbReference type="Pfam" id="PF13798">
    <property type="entry name" value="PCYCGC"/>
    <property type="match status" value="1"/>
</dbReference>
<dbReference type="OrthoDB" id="2654667at2"/>
<sequence length="174" mass="19463">MKKSLIGYLIFLTTALILIAGCSSATVEEDNAKSSDGKDSHTYHAENGDLRESTASAEELPVFVHDKHKQVKIVYGEAAKHKELLEWIPCYCGCAESGNHQNVYDCFVYENRENGEVVWDDHGTKCGTCLDTAAESIQQYNDGKTIKQIRDYIDDKYQDSYGEPTPTDTPENEV</sequence>
<dbReference type="InterPro" id="IPR025673">
    <property type="entry name" value="PCYCGC"/>
</dbReference>